<accession>A0A4Q9MHM4</accession>
<dbReference type="Proteomes" id="UP000292957">
    <property type="component" value="Unassembled WGS sequence"/>
</dbReference>
<evidence type="ECO:0000313" key="1">
    <source>
        <dbReference type="EMBL" id="TBU25406.1"/>
    </source>
</evidence>
<gene>
    <name evidence="1" type="ORF">BD311DRAFT_764733</name>
</gene>
<proteinExistence type="predicted"/>
<protein>
    <submittedName>
        <fullName evidence="1">Uncharacterized protein</fullName>
    </submittedName>
</protein>
<name>A0A4Q9MHM4_9APHY</name>
<dbReference type="AlphaFoldDB" id="A0A4Q9MHM4"/>
<dbReference type="EMBL" id="ML143462">
    <property type="protein sequence ID" value="TBU25406.1"/>
    <property type="molecule type" value="Genomic_DNA"/>
</dbReference>
<organism evidence="1">
    <name type="scientific">Dichomitus squalens</name>
    <dbReference type="NCBI Taxonomy" id="114155"/>
    <lineage>
        <taxon>Eukaryota</taxon>
        <taxon>Fungi</taxon>
        <taxon>Dikarya</taxon>
        <taxon>Basidiomycota</taxon>
        <taxon>Agaricomycotina</taxon>
        <taxon>Agaricomycetes</taxon>
        <taxon>Polyporales</taxon>
        <taxon>Polyporaceae</taxon>
        <taxon>Dichomitus</taxon>
    </lineage>
</organism>
<reference evidence="1" key="1">
    <citation type="submission" date="2019-01" db="EMBL/GenBank/DDBJ databases">
        <title>Draft genome sequences of three monokaryotic isolates of the white-rot basidiomycete fungus Dichomitus squalens.</title>
        <authorList>
            <consortium name="DOE Joint Genome Institute"/>
            <person name="Lopez S.C."/>
            <person name="Andreopoulos B."/>
            <person name="Pangilinan J."/>
            <person name="Lipzen A."/>
            <person name="Riley R."/>
            <person name="Ahrendt S."/>
            <person name="Ng V."/>
            <person name="Barry K."/>
            <person name="Daum C."/>
            <person name="Grigoriev I.V."/>
            <person name="Hilden K.S."/>
            <person name="Makela M.R."/>
            <person name="de Vries R.P."/>
        </authorList>
    </citation>
    <scope>NUCLEOTIDE SEQUENCE [LARGE SCALE GENOMIC DNA]</scope>
    <source>
        <strain evidence="1">OM18370.1</strain>
    </source>
</reference>
<sequence>MATHGVHGLVSAACLTPTEGMPTPRSRSSLVLCSVQLDGSLRFHTFETSLRALRQVSLPSSHVLTSLRRQEFALYVRVFVAGRGAKPT</sequence>